<keyword evidence="2" id="KW-1185">Reference proteome</keyword>
<protein>
    <recommendedName>
        <fullName evidence="3">Crp/Fnr family transcriptional regulator</fullName>
    </recommendedName>
</protein>
<dbReference type="RefSeq" id="WP_013634752.1">
    <property type="nucleotide sequence ID" value="NC_015177.1"/>
</dbReference>
<sequence>MHKHYVNYLREFGYLPPDAEESLLHRIQLENISRSKVLLNPGEICRHLIFVKSGYFRIFESTADTSKTIDIVGPHKHLYIAESYLTQDSSALGIECIYDAEIVSLSFHEWNALLHFSNDYAQVIFKALLAENDFYRKQLAISGKGVAKQRYLLLKDRYPQIDLCIRQNYIADLLNISAIHLSRIKKEVLLKRSG</sequence>
<dbReference type="AlphaFoldDB" id="F0S6E6"/>
<evidence type="ECO:0000313" key="1">
    <source>
        <dbReference type="EMBL" id="ADY54272.1"/>
    </source>
</evidence>
<dbReference type="KEGG" id="psn:Pedsa_3743"/>
<dbReference type="STRING" id="762903.Pedsa_3743"/>
<dbReference type="EMBL" id="CP002545">
    <property type="protein sequence ID" value="ADY54272.1"/>
    <property type="molecule type" value="Genomic_DNA"/>
</dbReference>
<dbReference type="eggNOG" id="COG0664">
    <property type="taxonomic scope" value="Bacteria"/>
</dbReference>
<evidence type="ECO:0000313" key="2">
    <source>
        <dbReference type="Proteomes" id="UP000000310"/>
    </source>
</evidence>
<reference evidence="1 2" key="1">
    <citation type="journal article" date="2011" name="Stand. Genomic Sci.">
        <title>Complete genome sequence of the gliding, heparinolytic Pedobacter saltans type strain (113).</title>
        <authorList>
            <person name="Liolios K."/>
            <person name="Sikorski J."/>
            <person name="Lu M."/>
            <person name="Nolan M."/>
            <person name="Lapidus A."/>
            <person name="Lucas S."/>
            <person name="Hammon N."/>
            <person name="Deshpande S."/>
            <person name="Cheng J.F."/>
            <person name="Tapia R."/>
            <person name="Han C."/>
            <person name="Goodwin L."/>
            <person name="Pitluck S."/>
            <person name="Huntemann M."/>
            <person name="Ivanova N."/>
            <person name="Pagani I."/>
            <person name="Mavromatis K."/>
            <person name="Ovchinikova G."/>
            <person name="Pati A."/>
            <person name="Chen A."/>
            <person name="Palaniappan K."/>
            <person name="Land M."/>
            <person name="Hauser L."/>
            <person name="Brambilla E.M."/>
            <person name="Kotsyurbenko O."/>
            <person name="Rohde M."/>
            <person name="Tindall B.J."/>
            <person name="Abt B."/>
            <person name="Goker M."/>
            <person name="Detter J.C."/>
            <person name="Woyke T."/>
            <person name="Bristow J."/>
            <person name="Eisen J.A."/>
            <person name="Markowitz V."/>
            <person name="Hugenholtz P."/>
            <person name="Klenk H.P."/>
            <person name="Kyrpides N.C."/>
        </authorList>
    </citation>
    <scope>NUCLEOTIDE SEQUENCE [LARGE SCALE GENOMIC DNA]</scope>
    <source>
        <strain evidence="2">ATCC 51119 / DSM 12145 / JCM 21818 / LMG 10337 / NBRC 100064 / NCIMB 13643</strain>
    </source>
</reference>
<accession>F0S6E6</accession>
<evidence type="ECO:0008006" key="3">
    <source>
        <dbReference type="Google" id="ProtNLM"/>
    </source>
</evidence>
<dbReference type="InterPro" id="IPR014710">
    <property type="entry name" value="RmlC-like_jellyroll"/>
</dbReference>
<dbReference type="InterPro" id="IPR018490">
    <property type="entry name" value="cNMP-bd_dom_sf"/>
</dbReference>
<dbReference type="Proteomes" id="UP000000310">
    <property type="component" value="Chromosome"/>
</dbReference>
<dbReference type="SUPFAM" id="SSF51206">
    <property type="entry name" value="cAMP-binding domain-like"/>
    <property type="match status" value="1"/>
</dbReference>
<reference evidence="2" key="2">
    <citation type="submission" date="2011-02" db="EMBL/GenBank/DDBJ databases">
        <title>The complete genome of Pedobacter saltans DSM 12145.</title>
        <authorList>
            <consortium name="US DOE Joint Genome Institute (JGI-PGF)"/>
            <person name="Lucas S."/>
            <person name="Copeland A."/>
            <person name="Lapidus A."/>
            <person name="Bruce D."/>
            <person name="Goodwin L."/>
            <person name="Pitluck S."/>
            <person name="Kyrpides N."/>
            <person name="Mavromatis K."/>
            <person name="Pagani I."/>
            <person name="Ivanova N."/>
            <person name="Ovchinnikova G."/>
            <person name="Lu M."/>
            <person name="Detter J.C."/>
            <person name="Han C."/>
            <person name="Land M."/>
            <person name="Hauser L."/>
            <person name="Markowitz V."/>
            <person name="Cheng J.-F."/>
            <person name="Hugenholtz P."/>
            <person name="Woyke T."/>
            <person name="Wu D."/>
            <person name="Tindall B."/>
            <person name="Pomrenke H.G."/>
            <person name="Brambilla E."/>
            <person name="Klenk H.-P."/>
            <person name="Eisen J.A."/>
        </authorList>
    </citation>
    <scope>NUCLEOTIDE SEQUENCE [LARGE SCALE GENOMIC DNA]</scope>
    <source>
        <strain evidence="2">ATCC 51119 / DSM 12145 / JCM 21818 / LMG 10337 / NBRC 100064 / NCIMB 13643</strain>
    </source>
</reference>
<dbReference type="HOGENOM" id="CLU_1401423_0_0_10"/>
<dbReference type="Gene3D" id="2.60.120.10">
    <property type="entry name" value="Jelly Rolls"/>
    <property type="match status" value="1"/>
</dbReference>
<dbReference type="OrthoDB" id="760913at2"/>
<proteinExistence type="predicted"/>
<name>F0S6E6_PSESL</name>
<gene>
    <name evidence="1" type="ordered locus">Pedsa_3743</name>
</gene>
<organism evidence="1 2">
    <name type="scientific">Pseudopedobacter saltans (strain ATCC 51119 / DSM 12145 / JCM 21818 / CCUG 39354 / LMG 10337 / NBRC 100064 / NCIMB 13643)</name>
    <name type="common">Pedobacter saltans</name>
    <dbReference type="NCBI Taxonomy" id="762903"/>
    <lineage>
        <taxon>Bacteria</taxon>
        <taxon>Pseudomonadati</taxon>
        <taxon>Bacteroidota</taxon>
        <taxon>Sphingobacteriia</taxon>
        <taxon>Sphingobacteriales</taxon>
        <taxon>Sphingobacteriaceae</taxon>
        <taxon>Pseudopedobacter</taxon>
    </lineage>
</organism>